<accession>A0A2U1CLK2</accession>
<dbReference type="Proteomes" id="UP000246145">
    <property type="component" value="Unassembled WGS sequence"/>
</dbReference>
<sequence>MNKKYSFDRQAALDAYSPLRRRLLGSALIASTTPLLLSACGSSGSDSSPPNSESPGLGSSGGDGSSAFTVQDRKIMRNGEEFFAKGVCYSPVPIGAWAGAAPGGDHFSDFWEPLFNRDMGTLAGMGCNSIRLYMTSPWETPWDPNSNRQYHTKFMDACAVHGIYVWVAYPMTPEQAMNTNDRKRIETGFQLLCEEMGKHESIIGFTIGNELDTFGIDKGVEFGNATQADFWNWINTLAGKVKGWAPDKLVSTSLHDIPRVIELMVDPAVGKGVPNLDVISLNSYRGTQSTGFDTMFTDYDAKFKNAGLPDRPFLVTEFGCPASTRQGSTPVELPDHAKAQADYIEAHWKDIEKHHGLNLCSGGYVFSWADEWWKIGNITTQEGHSSCDVTQFPGGCPDEEWYGINSIGVGKKNDGTPRDPADPVTKENVDGKDVYVHHPDILTPRAAIERLSTLWKA</sequence>
<evidence type="ECO:0000256" key="3">
    <source>
        <dbReference type="ARBA" id="ARBA00023180"/>
    </source>
</evidence>
<evidence type="ECO:0000313" key="6">
    <source>
        <dbReference type="Proteomes" id="UP000246145"/>
    </source>
</evidence>
<feature type="compositionally biased region" description="Basic and acidic residues" evidence="4">
    <location>
        <begin position="411"/>
        <end position="428"/>
    </location>
</feature>
<dbReference type="OrthoDB" id="7791575at2"/>
<keyword evidence="5" id="KW-0808">Transferase</keyword>
<keyword evidence="1" id="KW-0732">Signal</keyword>
<feature type="region of interest" description="Disordered" evidence="4">
    <location>
        <begin position="40"/>
        <end position="64"/>
    </location>
</feature>
<protein>
    <submittedName>
        <fullName evidence="5">Glucanosyltransferase</fullName>
    </submittedName>
</protein>
<dbReference type="PANTHER" id="PTHR31468">
    <property type="entry name" value="1,3-BETA-GLUCANOSYLTRANSFERASE GAS1"/>
    <property type="match status" value="1"/>
</dbReference>
<dbReference type="EMBL" id="QEKO01000003">
    <property type="protein sequence ID" value="PVY61899.1"/>
    <property type="molecule type" value="Genomic_DNA"/>
</dbReference>
<comment type="caution">
    <text evidence="5">The sequence shown here is derived from an EMBL/GenBank/DDBJ whole genome shotgun (WGS) entry which is preliminary data.</text>
</comment>
<dbReference type="GO" id="GO:0034411">
    <property type="term" value="P:cell wall (1-&gt;3)-beta-D-glucan biosynthetic process"/>
    <property type="evidence" value="ECO:0007669"/>
    <property type="project" value="TreeGrafter"/>
</dbReference>
<reference evidence="5 6" key="1">
    <citation type="submission" date="2018-04" db="EMBL/GenBank/DDBJ databases">
        <title>Genomic Encyclopedia of Type Strains, Phase IV (KMG-IV): sequencing the most valuable type-strain genomes for metagenomic binning, comparative biology and taxonomic classification.</title>
        <authorList>
            <person name="Goeker M."/>
        </authorList>
    </citation>
    <scope>NUCLEOTIDE SEQUENCE [LARGE SCALE GENOMIC DNA]</scope>
    <source>
        <strain evidence="5 6">DSM 10065</strain>
    </source>
</reference>
<dbReference type="InterPro" id="IPR004886">
    <property type="entry name" value="Glucanosyltransferase"/>
</dbReference>
<evidence type="ECO:0000256" key="1">
    <source>
        <dbReference type="ARBA" id="ARBA00022729"/>
    </source>
</evidence>
<dbReference type="PANTHER" id="PTHR31468:SF2">
    <property type="entry name" value="1,3-BETA-GLUCANOSYLTRANSFERASE GAS1"/>
    <property type="match status" value="1"/>
</dbReference>
<dbReference type="AlphaFoldDB" id="A0A2U1CLK2"/>
<name>A0A2U1CLK2_9BURK</name>
<feature type="region of interest" description="Disordered" evidence="4">
    <location>
        <begin position="409"/>
        <end position="428"/>
    </location>
</feature>
<dbReference type="STRING" id="1231391.GCA_000308195_00449"/>
<evidence type="ECO:0000256" key="2">
    <source>
        <dbReference type="ARBA" id="ARBA00023157"/>
    </source>
</evidence>
<dbReference type="InterPro" id="IPR017853">
    <property type="entry name" value="GH"/>
</dbReference>
<dbReference type="GO" id="GO:0005886">
    <property type="term" value="C:plasma membrane"/>
    <property type="evidence" value="ECO:0007669"/>
    <property type="project" value="TreeGrafter"/>
</dbReference>
<dbReference type="Gene3D" id="3.20.20.80">
    <property type="entry name" value="Glycosidases"/>
    <property type="match status" value="1"/>
</dbReference>
<organism evidence="5 6">
    <name type="scientific">Pusillimonas noertemannii</name>
    <dbReference type="NCBI Taxonomy" id="305977"/>
    <lineage>
        <taxon>Bacteria</taxon>
        <taxon>Pseudomonadati</taxon>
        <taxon>Pseudomonadota</taxon>
        <taxon>Betaproteobacteria</taxon>
        <taxon>Burkholderiales</taxon>
        <taxon>Alcaligenaceae</taxon>
        <taxon>Pusillimonas</taxon>
    </lineage>
</organism>
<proteinExistence type="predicted"/>
<dbReference type="RefSeq" id="WP_116518856.1">
    <property type="nucleotide sequence ID" value="NZ_JACCEX010000003.1"/>
</dbReference>
<gene>
    <name evidence="5" type="ORF">C7440_2633</name>
</gene>
<dbReference type="GO" id="GO:0042124">
    <property type="term" value="F:1,3-beta-glucanosyltransferase activity"/>
    <property type="evidence" value="ECO:0007669"/>
    <property type="project" value="TreeGrafter"/>
</dbReference>
<dbReference type="SUPFAM" id="SSF51445">
    <property type="entry name" value="(Trans)glycosidases"/>
    <property type="match status" value="1"/>
</dbReference>
<keyword evidence="6" id="KW-1185">Reference proteome</keyword>
<evidence type="ECO:0000256" key="4">
    <source>
        <dbReference type="SAM" id="MobiDB-lite"/>
    </source>
</evidence>
<evidence type="ECO:0000313" key="5">
    <source>
        <dbReference type="EMBL" id="PVY61899.1"/>
    </source>
</evidence>
<keyword evidence="3" id="KW-0325">Glycoprotein</keyword>
<keyword evidence="2" id="KW-1015">Disulfide bond</keyword>
<feature type="compositionally biased region" description="Low complexity" evidence="4">
    <location>
        <begin position="40"/>
        <end position="57"/>
    </location>
</feature>
<dbReference type="Pfam" id="PF03198">
    <property type="entry name" value="Glyco_hydro_72"/>
    <property type="match status" value="1"/>
</dbReference>